<dbReference type="PANTHER" id="PTHR47197:SF3">
    <property type="entry name" value="DIHYDRO-HEME D1 DEHYDROGENASE"/>
    <property type="match status" value="1"/>
</dbReference>
<evidence type="ECO:0000256" key="4">
    <source>
        <dbReference type="ARBA" id="ARBA00022741"/>
    </source>
</evidence>
<dbReference type="GO" id="GO:0004674">
    <property type="term" value="F:protein serine/threonine kinase activity"/>
    <property type="evidence" value="ECO:0007669"/>
    <property type="project" value="UniProtKB-KW"/>
</dbReference>
<reference evidence="10 11" key="1">
    <citation type="submission" date="2020-07" db="EMBL/GenBank/DDBJ databases">
        <title>Sequencing the genomes of 1000 actinobacteria strains.</title>
        <authorList>
            <person name="Klenk H.-P."/>
        </authorList>
    </citation>
    <scope>NUCLEOTIDE SEQUENCE [LARGE SCALE GENOMIC DNA]</scope>
    <source>
        <strain evidence="10 11">DSM 45772</strain>
    </source>
</reference>
<dbReference type="InterPro" id="IPR051200">
    <property type="entry name" value="Host-pathogen_enzymatic-act"/>
</dbReference>
<evidence type="ECO:0000256" key="1">
    <source>
        <dbReference type="ARBA" id="ARBA00012513"/>
    </source>
</evidence>
<dbReference type="GO" id="GO:0005524">
    <property type="term" value="F:ATP binding"/>
    <property type="evidence" value="ECO:0007669"/>
    <property type="project" value="UniProtKB-UniRule"/>
</dbReference>
<feature type="binding site" evidence="7">
    <location>
        <position position="39"/>
    </location>
    <ligand>
        <name>ATP</name>
        <dbReference type="ChEBI" id="CHEBI:30616"/>
    </ligand>
</feature>
<dbReference type="NCBIfam" id="TIGR02276">
    <property type="entry name" value="beta_rpt_yvtn"/>
    <property type="match status" value="1"/>
</dbReference>
<dbReference type="InterPro" id="IPR011009">
    <property type="entry name" value="Kinase-like_dom_sf"/>
</dbReference>
<dbReference type="PROSITE" id="PS50011">
    <property type="entry name" value="PROTEIN_KINASE_DOM"/>
    <property type="match status" value="1"/>
</dbReference>
<accession>A0A7Y9DS91</accession>
<dbReference type="Gene3D" id="2.130.10.10">
    <property type="entry name" value="YVTN repeat-like/Quinoprotein amine dehydrogenase"/>
    <property type="match status" value="2"/>
</dbReference>
<dbReference type="SMART" id="SM00220">
    <property type="entry name" value="S_TKc"/>
    <property type="match status" value="1"/>
</dbReference>
<keyword evidence="6 7" id="KW-0067">ATP-binding</keyword>
<organism evidence="10 11">
    <name type="scientific">Actinomycetospora corticicola</name>
    <dbReference type="NCBI Taxonomy" id="663602"/>
    <lineage>
        <taxon>Bacteria</taxon>
        <taxon>Bacillati</taxon>
        <taxon>Actinomycetota</taxon>
        <taxon>Actinomycetes</taxon>
        <taxon>Pseudonocardiales</taxon>
        <taxon>Pseudonocardiaceae</taxon>
        <taxon>Actinomycetospora</taxon>
    </lineage>
</organism>
<dbReference type="SUPFAM" id="SSF56112">
    <property type="entry name" value="Protein kinase-like (PK-like)"/>
    <property type="match status" value="1"/>
</dbReference>
<dbReference type="InterPro" id="IPR011964">
    <property type="entry name" value="YVTN_b-propeller_repeat"/>
</dbReference>
<protein>
    <recommendedName>
        <fullName evidence="1">non-specific serine/threonine protein kinase</fullName>
        <ecNumber evidence="1">2.7.11.1</ecNumber>
    </recommendedName>
</protein>
<dbReference type="CDD" id="cd14014">
    <property type="entry name" value="STKc_PknB_like"/>
    <property type="match status" value="1"/>
</dbReference>
<dbReference type="InterPro" id="IPR015943">
    <property type="entry name" value="WD40/YVTN_repeat-like_dom_sf"/>
</dbReference>
<keyword evidence="4 7" id="KW-0547">Nucleotide-binding</keyword>
<dbReference type="SUPFAM" id="SSF50969">
    <property type="entry name" value="YVTN repeat-like/Quinoprotein amine dehydrogenase"/>
    <property type="match status" value="1"/>
</dbReference>
<keyword evidence="2" id="KW-0723">Serine/threonine-protein kinase</keyword>
<name>A0A7Y9DS91_9PSEU</name>
<dbReference type="EC" id="2.7.11.1" evidence="1"/>
<dbReference type="AlphaFoldDB" id="A0A7Y9DS91"/>
<dbReference type="Pfam" id="PF00069">
    <property type="entry name" value="Pkinase"/>
    <property type="match status" value="1"/>
</dbReference>
<feature type="region of interest" description="Disordered" evidence="8">
    <location>
        <begin position="276"/>
        <end position="348"/>
    </location>
</feature>
<evidence type="ECO:0000256" key="5">
    <source>
        <dbReference type="ARBA" id="ARBA00022777"/>
    </source>
</evidence>
<evidence type="ECO:0000313" key="11">
    <source>
        <dbReference type="Proteomes" id="UP000535890"/>
    </source>
</evidence>
<sequence>MVGGEEFGPYRLQRLIGRGGMGEVFQAYDVGQDREVAVKRLLGHMADDPDFRKRFQRESRAAARLRNPHVVPIHTYGEIDGRLFIDMRLVNGCDLERLLLEEGRLAPERAVAIVGQVANALESAHHAGLVHRDVKPSNILLDRDFSDEDFVYLADFGITRASTGRSTSLTASHVVVGSLQYMAPEQFDGVSGPAVDIYSLGCVLFQCLTGVPPFEVDGLPSLMKAHTESAPPAPSERCREIPAGFDDVVARAMAKDPADRYASAAEFAKDARRVVLPHDPHPTGGTRVLDPPEPDTELADLPVSSSAPTEVTLRADGPGFPLRGAPTGAPEPAGPASADGRGGAAGGSGRRSLGVALLAVALVAAVLVAVGVIVANSGSEPTAGPGTAVPAPADDDRPTVAMSLAQATVAGTFPTNGPPETVAVSPDGRSAYLTITGEHPAVEVLDIESGQVLTDVPVPGPPYFIGLSPSGEDAYVTYYDRSQDQLVIGTMDTRLNELDGAIPTGQRADQGSALTWLFGFASSPVDPHLLYVPNMNASTVSVLDPEKKAPVAQIPVPASPHWVALTPDGKRAYVTNHVPGQITVIDTTTNSVTGTIPIGSGLAPHSIAVSPDGSLAEEVNYDGNSVTFIDTRTNTVEGTTPLPDGPQSIAFAPDGQHSYVVSEDAKAVSIVDNRTHQVTQTIPAGDDASMIAVTPDGTKAVVANKGANDVMILTVGQAPPAH</sequence>
<comment type="caution">
    <text evidence="10">The sequence shown here is derived from an EMBL/GenBank/DDBJ whole genome shotgun (WGS) entry which is preliminary data.</text>
</comment>
<dbReference type="FunFam" id="3.30.200.20:FF:000348">
    <property type="entry name" value="Serine/threonine protein kinase"/>
    <property type="match status" value="1"/>
</dbReference>
<feature type="compositionally biased region" description="Low complexity" evidence="8">
    <location>
        <begin position="377"/>
        <end position="392"/>
    </location>
</feature>
<evidence type="ECO:0000256" key="8">
    <source>
        <dbReference type="SAM" id="MobiDB-lite"/>
    </source>
</evidence>
<proteinExistence type="predicted"/>
<feature type="domain" description="Protein kinase" evidence="9">
    <location>
        <begin position="10"/>
        <end position="284"/>
    </location>
</feature>
<dbReference type="InterPro" id="IPR008271">
    <property type="entry name" value="Ser/Thr_kinase_AS"/>
</dbReference>
<evidence type="ECO:0000313" key="10">
    <source>
        <dbReference type="EMBL" id="NYD34519.1"/>
    </source>
</evidence>
<dbReference type="RefSeq" id="WP_179792460.1">
    <property type="nucleotide sequence ID" value="NZ_BAABHP010000018.1"/>
</dbReference>
<dbReference type="InterPro" id="IPR019405">
    <property type="entry name" value="Lactonase_7-beta_prop"/>
</dbReference>
<dbReference type="PANTHER" id="PTHR47197">
    <property type="entry name" value="PROTEIN NIRF"/>
    <property type="match status" value="1"/>
</dbReference>
<dbReference type="EMBL" id="JACCBN010000001">
    <property type="protein sequence ID" value="NYD34519.1"/>
    <property type="molecule type" value="Genomic_DNA"/>
</dbReference>
<evidence type="ECO:0000259" key="9">
    <source>
        <dbReference type="PROSITE" id="PS50011"/>
    </source>
</evidence>
<dbReference type="InterPro" id="IPR011044">
    <property type="entry name" value="Quino_amine_DH_bsu"/>
</dbReference>
<evidence type="ECO:0000256" key="6">
    <source>
        <dbReference type="ARBA" id="ARBA00022840"/>
    </source>
</evidence>
<dbReference type="PROSITE" id="PS00108">
    <property type="entry name" value="PROTEIN_KINASE_ST"/>
    <property type="match status" value="1"/>
</dbReference>
<keyword evidence="11" id="KW-1185">Reference proteome</keyword>
<dbReference type="Gene3D" id="3.30.200.20">
    <property type="entry name" value="Phosphorylase Kinase, domain 1"/>
    <property type="match status" value="1"/>
</dbReference>
<dbReference type="Pfam" id="PF10282">
    <property type="entry name" value="Lactonase"/>
    <property type="match status" value="1"/>
</dbReference>
<keyword evidence="3 10" id="KW-0808">Transferase</keyword>
<keyword evidence="5 10" id="KW-0418">Kinase</keyword>
<dbReference type="Gene3D" id="1.10.510.10">
    <property type="entry name" value="Transferase(Phosphotransferase) domain 1"/>
    <property type="match status" value="1"/>
</dbReference>
<dbReference type="InterPro" id="IPR017441">
    <property type="entry name" value="Protein_kinase_ATP_BS"/>
</dbReference>
<gene>
    <name evidence="10" type="ORF">BJ983_000621</name>
</gene>
<evidence type="ECO:0000256" key="3">
    <source>
        <dbReference type="ARBA" id="ARBA00022679"/>
    </source>
</evidence>
<dbReference type="InterPro" id="IPR000719">
    <property type="entry name" value="Prot_kinase_dom"/>
</dbReference>
<evidence type="ECO:0000256" key="7">
    <source>
        <dbReference type="PROSITE-ProRule" id="PRU10141"/>
    </source>
</evidence>
<evidence type="ECO:0000256" key="2">
    <source>
        <dbReference type="ARBA" id="ARBA00022527"/>
    </source>
</evidence>
<dbReference type="FunFam" id="1.10.510.10:FF:000021">
    <property type="entry name" value="Serine/threonine protein kinase"/>
    <property type="match status" value="1"/>
</dbReference>
<feature type="compositionally biased region" description="Low complexity" evidence="8">
    <location>
        <begin position="324"/>
        <end position="339"/>
    </location>
</feature>
<feature type="region of interest" description="Disordered" evidence="8">
    <location>
        <begin position="377"/>
        <end position="397"/>
    </location>
</feature>
<dbReference type="PROSITE" id="PS00107">
    <property type="entry name" value="PROTEIN_KINASE_ATP"/>
    <property type="match status" value="1"/>
</dbReference>
<dbReference type="Proteomes" id="UP000535890">
    <property type="component" value="Unassembled WGS sequence"/>
</dbReference>